<feature type="region of interest" description="Disordered" evidence="1">
    <location>
        <begin position="343"/>
        <end position="372"/>
    </location>
</feature>
<evidence type="ECO:0000256" key="1">
    <source>
        <dbReference type="SAM" id="MobiDB-lite"/>
    </source>
</evidence>
<protein>
    <submittedName>
        <fullName evidence="2">Uncharacterized protein</fullName>
    </submittedName>
</protein>
<dbReference type="STRING" id="105231.A0A1Y1HVE0"/>
<feature type="compositionally biased region" description="Polar residues" evidence="1">
    <location>
        <begin position="199"/>
        <end position="208"/>
    </location>
</feature>
<reference evidence="2 3" key="1">
    <citation type="journal article" date="2014" name="Nat. Commun.">
        <title>Klebsormidium flaccidum genome reveals primary factors for plant terrestrial adaptation.</title>
        <authorList>
            <person name="Hori K."/>
            <person name="Maruyama F."/>
            <person name="Fujisawa T."/>
            <person name="Togashi T."/>
            <person name="Yamamoto N."/>
            <person name="Seo M."/>
            <person name="Sato S."/>
            <person name="Yamada T."/>
            <person name="Mori H."/>
            <person name="Tajima N."/>
            <person name="Moriyama T."/>
            <person name="Ikeuchi M."/>
            <person name="Watanabe M."/>
            <person name="Wada H."/>
            <person name="Kobayashi K."/>
            <person name="Saito M."/>
            <person name="Masuda T."/>
            <person name="Sasaki-Sekimoto Y."/>
            <person name="Mashiguchi K."/>
            <person name="Awai K."/>
            <person name="Shimojima M."/>
            <person name="Masuda S."/>
            <person name="Iwai M."/>
            <person name="Nobusawa T."/>
            <person name="Narise T."/>
            <person name="Kondo S."/>
            <person name="Saito H."/>
            <person name="Sato R."/>
            <person name="Murakawa M."/>
            <person name="Ihara Y."/>
            <person name="Oshima-Yamada Y."/>
            <person name="Ohtaka K."/>
            <person name="Satoh M."/>
            <person name="Sonobe K."/>
            <person name="Ishii M."/>
            <person name="Ohtani R."/>
            <person name="Kanamori-Sato M."/>
            <person name="Honoki R."/>
            <person name="Miyazaki D."/>
            <person name="Mochizuki H."/>
            <person name="Umetsu J."/>
            <person name="Higashi K."/>
            <person name="Shibata D."/>
            <person name="Kamiya Y."/>
            <person name="Sato N."/>
            <person name="Nakamura Y."/>
            <person name="Tabata S."/>
            <person name="Ida S."/>
            <person name="Kurokawa K."/>
            <person name="Ohta H."/>
        </authorList>
    </citation>
    <scope>NUCLEOTIDE SEQUENCE [LARGE SCALE GENOMIC DNA]</scope>
    <source>
        <strain evidence="2 3">NIES-2285</strain>
    </source>
</reference>
<feature type="compositionally biased region" description="Basic and acidic residues" evidence="1">
    <location>
        <begin position="280"/>
        <end position="292"/>
    </location>
</feature>
<feature type="region of interest" description="Disordered" evidence="1">
    <location>
        <begin position="1"/>
        <end position="67"/>
    </location>
</feature>
<dbReference type="AlphaFoldDB" id="A0A1Y1HVE0"/>
<dbReference type="PANTHER" id="PTHR36773:SF1">
    <property type="entry name" value="EXPRESSED PROTEIN"/>
    <property type="match status" value="1"/>
</dbReference>
<evidence type="ECO:0000313" key="3">
    <source>
        <dbReference type="Proteomes" id="UP000054558"/>
    </source>
</evidence>
<name>A0A1Y1HVE0_KLENI</name>
<dbReference type="EMBL" id="DF237065">
    <property type="protein sequence ID" value="GAQ82594.1"/>
    <property type="molecule type" value="Genomic_DNA"/>
</dbReference>
<keyword evidence="3" id="KW-1185">Reference proteome</keyword>
<gene>
    <name evidence="2" type="ORF">KFL_001160280</name>
</gene>
<organism evidence="2 3">
    <name type="scientific">Klebsormidium nitens</name>
    <name type="common">Green alga</name>
    <name type="synonym">Ulothrix nitens</name>
    <dbReference type="NCBI Taxonomy" id="105231"/>
    <lineage>
        <taxon>Eukaryota</taxon>
        <taxon>Viridiplantae</taxon>
        <taxon>Streptophyta</taxon>
        <taxon>Klebsormidiophyceae</taxon>
        <taxon>Klebsormidiales</taxon>
        <taxon>Klebsormidiaceae</taxon>
        <taxon>Klebsormidium</taxon>
    </lineage>
</organism>
<feature type="compositionally biased region" description="Basic and acidic residues" evidence="1">
    <location>
        <begin position="343"/>
        <end position="357"/>
    </location>
</feature>
<evidence type="ECO:0000313" key="2">
    <source>
        <dbReference type="EMBL" id="GAQ82594.1"/>
    </source>
</evidence>
<proteinExistence type="predicted"/>
<sequence>MAASGNSKGDEQTEPEVRSDSRAEAQNAKGPPSPEEQVDLKDTVVPFTSPRQPPREPATITTQGKDPHVLGPQVLAFADQASWEEGLGACERVATGQCEKGARMGCSVTAARKCQPNWFQRLPMFKKKSTPETVAAQEQCESREFEACFSKASQKCAEHSRTLCGDVYGGARIAGKDDVMLITAWEDDDESNEIRQLQTGEKVISSSKGAPWMPPALGESIETQVPDEKDAERRRSGRKARSASRGGVESAAKEGGRTNDSQSGGLWNSEEASEGGGVGRPRDASKAALEKDLKQVTGTDGVAYRVVRIGGRTGPDGKPLKALQSLKDGSVKFMDADGQVKKLAGREKKTGKREQAGGEKGGVVANRGLKSR</sequence>
<feature type="region of interest" description="Disordered" evidence="1">
    <location>
        <begin position="199"/>
        <end position="292"/>
    </location>
</feature>
<dbReference type="PANTHER" id="PTHR36773">
    <property type="entry name" value="EXPRESSED PROTEIN"/>
    <property type="match status" value="1"/>
</dbReference>
<accession>A0A1Y1HVE0</accession>
<dbReference type="OrthoDB" id="1928518at2759"/>
<feature type="compositionally biased region" description="Basic and acidic residues" evidence="1">
    <location>
        <begin position="8"/>
        <end position="23"/>
    </location>
</feature>
<dbReference type="Proteomes" id="UP000054558">
    <property type="component" value="Unassembled WGS sequence"/>
</dbReference>